<proteinExistence type="predicted"/>
<reference evidence="1 2" key="1">
    <citation type="submission" date="2020-10" db="EMBL/GenBank/DDBJ databases">
        <title>Connecting structure to function with the recovery of over 1000 high-quality activated sludge metagenome-assembled genomes encoding full-length rRNA genes using long-read sequencing.</title>
        <authorList>
            <person name="Singleton C.M."/>
            <person name="Petriglieri F."/>
            <person name="Kristensen J.M."/>
            <person name="Kirkegaard R.H."/>
            <person name="Michaelsen T.Y."/>
            <person name="Andersen M.H."/>
            <person name="Karst S.M."/>
            <person name="Dueholm M.S."/>
            <person name="Nielsen P.H."/>
            <person name="Albertsen M."/>
        </authorList>
    </citation>
    <scope>NUCLEOTIDE SEQUENCE [LARGE SCALE GENOMIC DNA]</scope>
    <source>
        <strain evidence="1">Ribe_18-Q3-R11-54_MAXAC.273</strain>
    </source>
</reference>
<protein>
    <submittedName>
        <fullName evidence="1">Transporter</fullName>
    </submittedName>
</protein>
<comment type="caution">
    <text evidence="1">The sequence shown here is derived from an EMBL/GenBank/DDBJ whole genome shotgun (WGS) entry which is preliminary data.</text>
</comment>
<gene>
    <name evidence="1" type="ORF">IPP15_19910</name>
</gene>
<organism evidence="1 2">
    <name type="scientific">Candidatus Opimibacter skivensis</name>
    <dbReference type="NCBI Taxonomy" id="2982028"/>
    <lineage>
        <taxon>Bacteria</taxon>
        <taxon>Pseudomonadati</taxon>
        <taxon>Bacteroidota</taxon>
        <taxon>Saprospiria</taxon>
        <taxon>Saprospirales</taxon>
        <taxon>Saprospiraceae</taxon>
        <taxon>Candidatus Opimibacter</taxon>
    </lineage>
</organism>
<name>A0A9D7XVE4_9BACT</name>
<evidence type="ECO:0000313" key="1">
    <source>
        <dbReference type="EMBL" id="MBK9984597.1"/>
    </source>
</evidence>
<accession>A0A9D7XVE4</accession>
<dbReference type="AlphaFoldDB" id="A0A9D7XVE4"/>
<sequence length="321" mass="35097">MKSLSMKGILHFAFIFLLLLPPIVSLDAQTPTDATLMTKGQICLAAIYSHDSWDHYWEGTLFRTNGNIGTLTRQSISPMAILGITNNISVMAAAPWVKTEASDGYIKGASGFQDWGVWIKAKALDVKAGPGNFTTHATIGALVPISNYLADYGPYSLGLGCTDLSLTGILQYKLNMGLYLRGQAGYHVRGNSSIERDYYYTTHSVYSEKVEMPDAITWGATLGTWLFDYALKIEVEYSGLNTQGGYDIRRQDSGFPSVNMQNTSIGGEIQYYLPGITGFSVVASAKQIQTGRNVGKSTIYSGGLTYFFPLWKSGQTETITN</sequence>
<dbReference type="EMBL" id="JADKGY010000030">
    <property type="protein sequence ID" value="MBK9984597.1"/>
    <property type="molecule type" value="Genomic_DNA"/>
</dbReference>
<dbReference type="Proteomes" id="UP000808337">
    <property type="component" value="Unassembled WGS sequence"/>
</dbReference>
<evidence type="ECO:0000313" key="2">
    <source>
        <dbReference type="Proteomes" id="UP000808337"/>
    </source>
</evidence>